<dbReference type="AlphaFoldDB" id="A0AAJ1M8A4"/>
<evidence type="ECO:0000256" key="1">
    <source>
        <dbReference type="SAM" id="Phobius"/>
    </source>
</evidence>
<comment type="caution">
    <text evidence="2">The sequence shown here is derived from an EMBL/GenBank/DDBJ whole genome shotgun (WGS) entry which is preliminary data.</text>
</comment>
<dbReference type="Proteomes" id="UP001218021">
    <property type="component" value="Unassembled WGS sequence"/>
</dbReference>
<dbReference type="RefSeq" id="WP_272207812.1">
    <property type="nucleotide sequence ID" value="NZ_JAQONC010000019.1"/>
</dbReference>
<keyword evidence="1" id="KW-0812">Transmembrane</keyword>
<organism evidence="2 3">
    <name type="scientific">Limosilactobacillus mucosae</name>
    <name type="common">Lactobacillus mucosae</name>
    <dbReference type="NCBI Taxonomy" id="97478"/>
    <lineage>
        <taxon>Bacteria</taxon>
        <taxon>Bacillati</taxon>
        <taxon>Bacillota</taxon>
        <taxon>Bacilli</taxon>
        <taxon>Lactobacillales</taxon>
        <taxon>Lactobacillaceae</taxon>
        <taxon>Limosilactobacillus</taxon>
    </lineage>
</organism>
<accession>A0AAJ1M8A4</accession>
<proteinExistence type="predicted"/>
<keyword evidence="1" id="KW-0472">Membrane</keyword>
<keyword evidence="1" id="KW-1133">Transmembrane helix</keyword>
<name>A0AAJ1M8A4_LIMMU</name>
<evidence type="ECO:0000313" key="3">
    <source>
        <dbReference type="Proteomes" id="UP001218021"/>
    </source>
</evidence>
<feature type="transmembrane region" description="Helical" evidence="1">
    <location>
        <begin position="42"/>
        <end position="68"/>
    </location>
</feature>
<gene>
    <name evidence="2" type="ORF">PO158_04725</name>
</gene>
<feature type="transmembrane region" description="Helical" evidence="1">
    <location>
        <begin position="12"/>
        <end position="36"/>
    </location>
</feature>
<protein>
    <submittedName>
        <fullName evidence="2">Uncharacterized protein</fullName>
    </submittedName>
</protein>
<evidence type="ECO:0000313" key="2">
    <source>
        <dbReference type="EMBL" id="MDC2827591.1"/>
    </source>
</evidence>
<sequence length="70" mass="8039">MKKSTEESKNKLLNICIWVYMVIVAIVAVFLCIWCPNILENLFLFGIFILIVPLIPGAIIMNIILWLFGK</sequence>
<reference evidence="2" key="1">
    <citation type="submission" date="2023-01" db="EMBL/GenBank/DDBJ databases">
        <title>Genome analysis of 13 Lactobacillus isolated from gut of wild boar.</title>
        <authorList>
            <person name="Papp P."/>
            <person name="Libisch B."/>
            <person name="Nagy T."/>
            <person name="Olasz F."/>
        </authorList>
    </citation>
    <scope>NUCLEOTIDE SEQUENCE</scope>
    <source>
        <strain evidence="2">F108</strain>
    </source>
</reference>
<dbReference type="EMBL" id="JAQOND010000019">
    <property type="protein sequence ID" value="MDC2827591.1"/>
    <property type="molecule type" value="Genomic_DNA"/>
</dbReference>